<evidence type="ECO:0000256" key="4">
    <source>
        <dbReference type="ARBA" id="ARBA00023033"/>
    </source>
</evidence>
<accession>A0A3N2C6H0</accession>
<sequence length="460" mass="50381">MTAAQPSRLQFGAFVMNTGSHMQHGLWRHPDAKQHTFDDVNLWVDLAKTLERGRFDTIFFADVVGVYGGAGASFDVNAREGMQLPSNDPSMLLSALAISTEHLGLAFTSSILQEHPFTFARKISTIDHASGGRVGWNIVTSFLENAARNYGLDRLVEHDERYAWAEEYVAVVGKLWEGSWDDGALLADKASGVFADPAKVHRIDHVGERYRVEGPHLSSPSPQRSPLLFQAGSSGAGKAFAADYAEVQFMMAPSIEAARASAESTRALVAETGRDPRDVKFWQAMSFIVGSTEEEAKRIEAEYDELLSADAFLAHSNLGTDQATGKPIDPDTPLKDVQTQGGHSMLDALKALSPDREPTVRDLAKLTAKLRGRVVGTPEQIADHLAEWRAAGIDGINVANWMIPHSYEVFVDEVMPVLQERGLAQREYAPGTLREKLFGAEPTLPETHPLRAYRGAFAGR</sequence>
<dbReference type="Pfam" id="PF00296">
    <property type="entry name" value="Bac_luciferase"/>
    <property type="match status" value="1"/>
</dbReference>
<feature type="binding site" evidence="6">
    <location>
        <position position="234"/>
    </location>
    <ligand>
        <name>FMN</name>
        <dbReference type="ChEBI" id="CHEBI:58210"/>
    </ligand>
</feature>
<feature type="binding site" evidence="6">
    <location>
        <position position="162"/>
    </location>
    <ligand>
        <name>FMN</name>
        <dbReference type="ChEBI" id="CHEBI:58210"/>
    </ligand>
</feature>
<gene>
    <name evidence="8" type="ORF">EDD42_3210</name>
</gene>
<dbReference type="NCBIfam" id="TIGR03860">
    <property type="entry name" value="FMN_nitrolo"/>
    <property type="match status" value="1"/>
</dbReference>
<reference evidence="8 9" key="1">
    <citation type="submission" date="2018-11" db="EMBL/GenBank/DDBJ databases">
        <title>Sequencing the genomes of 1000 actinobacteria strains.</title>
        <authorList>
            <person name="Klenk H.-P."/>
        </authorList>
    </citation>
    <scope>NUCLEOTIDE SEQUENCE [LARGE SCALE GENOMIC DNA]</scope>
    <source>
        <strain evidence="8 9">DSM 14012</strain>
    </source>
</reference>
<dbReference type="PANTHER" id="PTHR30011:SF16">
    <property type="entry name" value="C2H2 FINGER DOMAIN TRANSCRIPTION FACTOR (EUROFUNG)-RELATED"/>
    <property type="match status" value="1"/>
</dbReference>
<organism evidence="8 9">
    <name type="scientific">Plantibacter flavus</name>
    <dbReference type="NCBI Taxonomy" id="150123"/>
    <lineage>
        <taxon>Bacteria</taxon>
        <taxon>Bacillati</taxon>
        <taxon>Actinomycetota</taxon>
        <taxon>Actinomycetes</taxon>
        <taxon>Micrococcales</taxon>
        <taxon>Microbacteriaceae</taxon>
        <taxon>Plantibacter</taxon>
    </lineage>
</organism>
<dbReference type="PIRSF" id="PIRSF000337">
    <property type="entry name" value="NTA_MOA"/>
    <property type="match status" value="1"/>
</dbReference>
<proteinExistence type="inferred from homology"/>
<evidence type="ECO:0000256" key="1">
    <source>
        <dbReference type="ARBA" id="ARBA00022630"/>
    </source>
</evidence>
<feature type="domain" description="Luciferase-like" evidence="7">
    <location>
        <begin position="26"/>
        <end position="394"/>
    </location>
</feature>
<evidence type="ECO:0000259" key="7">
    <source>
        <dbReference type="Pfam" id="PF00296"/>
    </source>
</evidence>
<feature type="binding site" evidence="6">
    <location>
        <position position="62"/>
    </location>
    <ligand>
        <name>FMN</name>
        <dbReference type="ChEBI" id="CHEBI:58210"/>
    </ligand>
</feature>
<dbReference type="InterPro" id="IPR051260">
    <property type="entry name" value="Diverse_substr_monoxygenases"/>
</dbReference>
<dbReference type="GO" id="GO:0016705">
    <property type="term" value="F:oxidoreductase activity, acting on paired donors, with incorporation or reduction of molecular oxygen"/>
    <property type="evidence" value="ECO:0007669"/>
    <property type="project" value="InterPro"/>
</dbReference>
<feature type="binding site" evidence="6">
    <location>
        <position position="108"/>
    </location>
    <ligand>
        <name>FMN</name>
        <dbReference type="ChEBI" id="CHEBI:58210"/>
    </ligand>
</feature>
<dbReference type="PANTHER" id="PTHR30011">
    <property type="entry name" value="ALKANESULFONATE MONOOXYGENASE-RELATED"/>
    <property type="match status" value="1"/>
</dbReference>
<evidence type="ECO:0000256" key="6">
    <source>
        <dbReference type="PIRSR" id="PIRSR000337-1"/>
    </source>
</evidence>
<keyword evidence="3" id="KW-0560">Oxidoreductase</keyword>
<dbReference type="InterPro" id="IPR016215">
    <property type="entry name" value="NTA_MOA"/>
</dbReference>
<dbReference type="AlphaFoldDB" id="A0A3N2C6H0"/>
<evidence type="ECO:0000256" key="3">
    <source>
        <dbReference type="ARBA" id="ARBA00023002"/>
    </source>
</evidence>
<dbReference type="Gene3D" id="3.20.20.30">
    <property type="entry name" value="Luciferase-like domain"/>
    <property type="match status" value="1"/>
</dbReference>
<protein>
    <submittedName>
        <fullName evidence="8">FMN-dependent oxidoreductase (Nitrilotriacetate monooxygenase family)</fullName>
    </submittedName>
</protein>
<dbReference type="SUPFAM" id="SSF51679">
    <property type="entry name" value="Bacterial luciferase-like"/>
    <property type="match status" value="1"/>
</dbReference>
<keyword evidence="9" id="KW-1185">Reference proteome</keyword>
<keyword evidence="4 8" id="KW-0503">Monooxygenase</keyword>
<dbReference type="InterPro" id="IPR011251">
    <property type="entry name" value="Luciferase-like_dom"/>
</dbReference>
<evidence type="ECO:0000256" key="5">
    <source>
        <dbReference type="ARBA" id="ARBA00033748"/>
    </source>
</evidence>
<evidence type="ECO:0000313" key="8">
    <source>
        <dbReference type="EMBL" id="ROR83106.1"/>
    </source>
</evidence>
<dbReference type="Proteomes" id="UP000266915">
    <property type="component" value="Unassembled WGS sequence"/>
</dbReference>
<dbReference type="EMBL" id="RKHL01000001">
    <property type="protein sequence ID" value="ROR83106.1"/>
    <property type="molecule type" value="Genomic_DNA"/>
</dbReference>
<dbReference type="InterPro" id="IPR036661">
    <property type="entry name" value="Luciferase-like_sf"/>
</dbReference>
<comment type="similarity">
    <text evidence="5">Belongs to the NtaA/SnaA/DszA monooxygenase family.</text>
</comment>
<name>A0A3N2C6H0_9MICO</name>
<keyword evidence="1 6" id="KW-0285">Flavoprotein</keyword>
<keyword evidence="2 6" id="KW-0288">FMN</keyword>
<feature type="binding site" evidence="6">
    <location>
        <position position="158"/>
    </location>
    <ligand>
        <name>FMN</name>
        <dbReference type="ChEBI" id="CHEBI:58210"/>
    </ligand>
</feature>
<feature type="binding site" evidence="6">
    <location>
        <position position="233"/>
    </location>
    <ligand>
        <name>FMN</name>
        <dbReference type="ChEBI" id="CHEBI:58210"/>
    </ligand>
</feature>
<dbReference type="RefSeq" id="WP_085513740.1">
    <property type="nucleotide sequence ID" value="NZ_FXAP01000006.1"/>
</dbReference>
<evidence type="ECO:0000256" key="2">
    <source>
        <dbReference type="ARBA" id="ARBA00022643"/>
    </source>
</evidence>
<comment type="caution">
    <text evidence="8">The sequence shown here is derived from an EMBL/GenBank/DDBJ whole genome shotgun (WGS) entry which is preliminary data.</text>
</comment>
<dbReference type="GO" id="GO:0004497">
    <property type="term" value="F:monooxygenase activity"/>
    <property type="evidence" value="ECO:0007669"/>
    <property type="project" value="UniProtKB-KW"/>
</dbReference>
<evidence type="ECO:0000313" key="9">
    <source>
        <dbReference type="Proteomes" id="UP000266915"/>
    </source>
</evidence>
<dbReference type="CDD" id="cd01095">
    <property type="entry name" value="Nitrilotriacetate_monoxgenase"/>
    <property type="match status" value="1"/>
</dbReference>